<dbReference type="AlphaFoldDB" id="A0A8T0GYH7"/>
<sequence length="66" mass="7519">MAFCEDVVALILFCRYATAFAQSGACWNPSSAISIGKVVLVKRVLNEMRIRATRRQMDCCRRQFCL</sequence>
<protein>
    <recommendedName>
        <fullName evidence="4">Secreted protein</fullName>
    </recommendedName>
</protein>
<accession>A0A8T0GYH7</accession>
<comment type="caution">
    <text evidence="2">The sequence shown here is derived from an EMBL/GenBank/DDBJ whole genome shotgun (WGS) entry which is preliminary data.</text>
</comment>
<name>A0A8T0GYH7_CERPU</name>
<gene>
    <name evidence="2" type="ORF">KC19_8G036700</name>
</gene>
<dbReference type="EMBL" id="CM026429">
    <property type="protein sequence ID" value="KAG0563505.1"/>
    <property type="molecule type" value="Genomic_DNA"/>
</dbReference>
<feature type="chain" id="PRO_5035790712" description="Secreted protein" evidence="1">
    <location>
        <begin position="20"/>
        <end position="66"/>
    </location>
</feature>
<evidence type="ECO:0000313" key="2">
    <source>
        <dbReference type="EMBL" id="KAG0563505.1"/>
    </source>
</evidence>
<dbReference type="Proteomes" id="UP000822688">
    <property type="component" value="Chromosome 8"/>
</dbReference>
<evidence type="ECO:0000256" key="1">
    <source>
        <dbReference type="SAM" id="SignalP"/>
    </source>
</evidence>
<reference evidence="2" key="1">
    <citation type="submission" date="2020-06" db="EMBL/GenBank/DDBJ databases">
        <title>WGS assembly of Ceratodon purpureus strain R40.</title>
        <authorList>
            <person name="Carey S.B."/>
            <person name="Jenkins J."/>
            <person name="Shu S."/>
            <person name="Lovell J.T."/>
            <person name="Sreedasyam A."/>
            <person name="Maumus F."/>
            <person name="Tiley G.P."/>
            <person name="Fernandez-Pozo N."/>
            <person name="Barry K."/>
            <person name="Chen C."/>
            <person name="Wang M."/>
            <person name="Lipzen A."/>
            <person name="Daum C."/>
            <person name="Saski C.A."/>
            <person name="Payton A.C."/>
            <person name="Mcbreen J.C."/>
            <person name="Conrad R.E."/>
            <person name="Kollar L.M."/>
            <person name="Olsson S."/>
            <person name="Huttunen S."/>
            <person name="Landis J.B."/>
            <person name="Wickett N.J."/>
            <person name="Johnson M.G."/>
            <person name="Rensing S.A."/>
            <person name="Grimwood J."/>
            <person name="Schmutz J."/>
            <person name="Mcdaniel S.F."/>
        </authorList>
    </citation>
    <scope>NUCLEOTIDE SEQUENCE</scope>
    <source>
        <strain evidence="2">R40</strain>
    </source>
</reference>
<keyword evidence="3" id="KW-1185">Reference proteome</keyword>
<organism evidence="2 3">
    <name type="scientific">Ceratodon purpureus</name>
    <name type="common">Fire moss</name>
    <name type="synonym">Dicranum purpureum</name>
    <dbReference type="NCBI Taxonomy" id="3225"/>
    <lineage>
        <taxon>Eukaryota</taxon>
        <taxon>Viridiplantae</taxon>
        <taxon>Streptophyta</taxon>
        <taxon>Embryophyta</taxon>
        <taxon>Bryophyta</taxon>
        <taxon>Bryophytina</taxon>
        <taxon>Bryopsida</taxon>
        <taxon>Dicranidae</taxon>
        <taxon>Pseudoditrichales</taxon>
        <taxon>Ditrichaceae</taxon>
        <taxon>Ceratodon</taxon>
    </lineage>
</organism>
<proteinExistence type="predicted"/>
<evidence type="ECO:0000313" key="3">
    <source>
        <dbReference type="Proteomes" id="UP000822688"/>
    </source>
</evidence>
<feature type="signal peptide" evidence="1">
    <location>
        <begin position="1"/>
        <end position="19"/>
    </location>
</feature>
<evidence type="ECO:0008006" key="4">
    <source>
        <dbReference type="Google" id="ProtNLM"/>
    </source>
</evidence>
<keyword evidence="1" id="KW-0732">Signal</keyword>